<gene>
    <name evidence="1" type="primary">100</name>
    <name evidence="1" type="ORF">SEA_APHELION_100</name>
</gene>
<proteinExistence type="predicted"/>
<dbReference type="EMBL" id="MK376959">
    <property type="protein sequence ID" value="QAU06965.1"/>
    <property type="molecule type" value="Genomic_DNA"/>
</dbReference>
<evidence type="ECO:0000313" key="2">
    <source>
        <dbReference type="Proteomes" id="UP000289168"/>
    </source>
</evidence>
<reference evidence="1 2" key="1">
    <citation type="submission" date="2019-01" db="EMBL/GenBank/DDBJ databases">
        <authorList>
            <person name="Enrique A.G."/>
            <person name="Garlena R.A."/>
            <person name="Russell D.A."/>
            <person name="Pope W.H."/>
            <person name="Jacobs-Sera D."/>
            <person name="Hatfull G.F."/>
        </authorList>
    </citation>
    <scope>NUCLEOTIDE SEQUENCE [LARGE SCALE GENOMIC DNA]</scope>
</reference>
<sequence length="83" mass="9013">MTPAEHYKEAIRLLGESTAATEDAHRQRAVLDVLNPVDTARLRGTINRAEQLQRKAQTHALLSIAAANLPLSVIISGDDSPED</sequence>
<name>A0A410TD63_9CAUD</name>
<protein>
    <submittedName>
        <fullName evidence="1">Uncharacterized protein</fullName>
    </submittedName>
</protein>
<accession>A0A410TD63</accession>
<organism evidence="1 2">
    <name type="scientific">Gordonia phage Aphelion</name>
    <dbReference type="NCBI Taxonomy" id="2507860"/>
    <lineage>
        <taxon>Viruses</taxon>
        <taxon>Duplodnaviria</taxon>
        <taxon>Heunggongvirae</taxon>
        <taxon>Uroviricota</taxon>
        <taxon>Caudoviricetes</taxon>
        <taxon>Smoothievirus</taxon>
        <taxon>Smoothievirus smoothie</taxon>
    </lineage>
</organism>
<evidence type="ECO:0000313" key="1">
    <source>
        <dbReference type="EMBL" id="QAU06965.1"/>
    </source>
</evidence>
<dbReference type="Proteomes" id="UP000289168">
    <property type="component" value="Segment"/>
</dbReference>